<dbReference type="Pfam" id="PF00550">
    <property type="entry name" value="PP-binding"/>
    <property type="match status" value="1"/>
</dbReference>
<dbReference type="EMBL" id="VFOM01000005">
    <property type="protein sequence ID" value="TQL40465.1"/>
    <property type="molecule type" value="Genomic_DNA"/>
</dbReference>
<dbReference type="PROSITE" id="PS50075">
    <property type="entry name" value="CARRIER"/>
    <property type="match status" value="1"/>
</dbReference>
<evidence type="ECO:0000313" key="4">
    <source>
        <dbReference type="Proteomes" id="UP000317998"/>
    </source>
</evidence>
<organism evidence="2 4">
    <name type="scientific">Homoserinimonas aerilata</name>
    <dbReference type="NCBI Taxonomy" id="1162970"/>
    <lineage>
        <taxon>Bacteria</taxon>
        <taxon>Bacillati</taxon>
        <taxon>Actinomycetota</taxon>
        <taxon>Actinomycetes</taxon>
        <taxon>Micrococcales</taxon>
        <taxon>Microbacteriaceae</taxon>
        <taxon>Homoserinimonas</taxon>
    </lineage>
</organism>
<feature type="domain" description="Carrier" evidence="1">
    <location>
        <begin position="2"/>
        <end position="82"/>
    </location>
</feature>
<dbReference type="InterPro" id="IPR036736">
    <property type="entry name" value="ACP-like_sf"/>
</dbReference>
<sequence length="85" mass="9127">MTTTLDAVRGVLIESLELSQSPDELKEDTALFGSLPELDSFGVVQLVTSIEDRFDITVDDDEFGAEIFETVGTLTGFVDAKLAAA</sequence>
<keyword evidence="4" id="KW-1185">Reference proteome</keyword>
<dbReference type="OrthoDB" id="2626117at2"/>
<evidence type="ECO:0000313" key="3">
    <source>
        <dbReference type="EMBL" id="TQL42014.1"/>
    </source>
</evidence>
<comment type="caution">
    <text evidence="2">The sequence shown here is derived from an EMBL/GenBank/DDBJ whole genome shotgun (WGS) entry which is preliminary data.</text>
</comment>
<gene>
    <name evidence="3" type="ORF">FB562_2604</name>
    <name evidence="2" type="ORF">FB562_2674</name>
</gene>
<proteinExistence type="predicted"/>
<dbReference type="AlphaFoldDB" id="A0A542XX91"/>
<name>A0A542XX91_9MICO</name>
<dbReference type="Gene3D" id="1.10.1200.10">
    <property type="entry name" value="ACP-like"/>
    <property type="match status" value="1"/>
</dbReference>
<evidence type="ECO:0000313" key="2">
    <source>
        <dbReference type="EMBL" id="TQL40465.1"/>
    </source>
</evidence>
<dbReference type="InterPro" id="IPR009081">
    <property type="entry name" value="PP-bd_ACP"/>
</dbReference>
<protein>
    <submittedName>
        <fullName evidence="2">Acyl carrier protein</fullName>
    </submittedName>
</protein>
<dbReference type="SUPFAM" id="SSF47336">
    <property type="entry name" value="ACP-like"/>
    <property type="match status" value="1"/>
</dbReference>
<evidence type="ECO:0000259" key="1">
    <source>
        <dbReference type="PROSITE" id="PS50075"/>
    </source>
</evidence>
<dbReference type="Proteomes" id="UP000317998">
    <property type="component" value="Unassembled WGS sequence"/>
</dbReference>
<dbReference type="RefSeq" id="WP_141881700.1">
    <property type="nucleotide sequence ID" value="NZ_VFOM01000004.1"/>
</dbReference>
<dbReference type="EMBL" id="VFOM01000004">
    <property type="protein sequence ID" value="TQL42014.1"/>
    <property type="molecule type" value="Genomic_DNA"/>
</dbReference>
<reference evidence="2 4" key="1">
    <citation type="submission" date="2019-06" db="EMBL/GenBank/DDBJ databases">
        <title>Sequencing the genomes of 1000 actinobacteria strains.</title>
        <authorList>
            <person name="Klenk H.-P."/>
        </authorList>
    </citation>
    <scope>NUCLEOTIDE SEQUENCE [LARGE SCALE GENOMIC DNA]</scope>
    <source>
        <strain evidence="2 4">DSM 26477</strain>
    </source>
</reference>
<accession>A0A542XX91</accession>